<sequence>MAATNEKDHTIRVMVDVKSDLALGVASLEEKHFLTETCKEMLLQPRNSMEAYCRNLKLNIDDTETMKYFISENWNCSRRPFGGLLSTFKNKRCKCGKLMNREMIAPKKGTCRIHEKGFVMESTFIISDDLKVMPENFEVSDVLLGIEDYYDLKEVMVNVTPKMMIDLLKFSLVSKTPLTDLMLMRKGKIFFPQKRALDFNFGEPQDTAAGKKVQVKVVLRKSDAKGLSILKASLISSSALTNGLGRFIKPIEAVENIRN</sequence>
<evidence type="ECO:0000313" key="2">
    <source>
        <dbReference type="Proteomes" id="UP001372338"/>
    </source>
</evidence>
<dbReference type="Pfam" id="PF05056">
    <property type="entry name" value="DUF674"/>
    <property type="match status" value="1"/>
</dbReference>
<dbReference type="Proteomes" id="UP001372338">
    <property type="component" value="Unassembled WGS sequence"/>
</dbReference>
<dbReference type="PANTHER" id="PTHR33103">
    <property type="entry name" value="OS01G0153900 PROTEIN"/>
    <property type="match status" value="1"/>
</dbReference>
<dbReference type="PANTHER" id="PTHR33103:SF27">
    <property type="entry name" value="OS04G0594700 PROTEIN"/>
    <property type="match status" value="1"/>
</dbReference>
<dbReference type="AlphaFoldDB" id="A0AAN9EG50"/>
<proteinExistence type="predicted"/>
<dbReference type="EMBL" id="JAYWIO010000006">
    <property type="protein sequence ID" value="KAK7256847.1"/>
    <property type="molecule type" value="Genomic_DNA"/>
</dbReference>
<name>A0AAN9EG50_CROPI</name>
<accession>A0AAN9EG50</accession>
<dbReference type="InterPro" id="IPR007750">
    <property type="entry name" value="DUF674"/>
</dbReference>
<comment type="caution">
    <text evidence="1">The sequence shown here is derived from an EMBL/GenBank/DDBJ whole genome shotgun (WGS) entry which is preliminary data.</text>
</comment>
<organism evidence="1 2">
    <name type="scientific">Crotalaria pallida</name>
    <name type="common">Smooth rattlebox</name>
    <name type="synonym">Crotalaria striata</name>
    <dbReference type="NCBI Taxonomy" id="3830"/>
    <lineage>
        <taxon>Eukaryota</taxon>
        <taxon>Viridiplantae</taxon>
        <taxon>Streptophyta</taxon>
        <taxon>Embryophyta</taxon>
        <taxon>Tracheophyta</taxon>
        <taxon>Spermatophyta</taxon>
        <taxon>Magnoliopsida</taxon>
        <taxon>eudicotyledons</taxon>
        <taxon>Gunneridae</taxon>
        <taxon>Pentapetalae</taxon>
        <taxon>rosids</taxon>
        <taxon>fabids</taxon>
        <taxon>Fabales</taxon>
        <taxon>Fabaceae</taxon>
        <taxon>Papilionoideae</taxon>
        <taxon>50 kb inversion clade</taxon>
        <taxon>genistoids sensu lato</taxon>
        <taxon>core genistoids</taxon>
        <taxon>Crotalarieae</taxon>
        <taxon>Crotalaria</taxon>
    </lineage>
</organism>
<keyword evidence="2" id="KW-1185">Reference proteome</keyword>
<evidence type="ECO:0000313" key="1">
    <source>
        <dbReference type="EMBL" id="KAK7256847.1"/>
    </source>
</evidence>
<protein>
    <submittedName>
        <fullName evidence="1">Uncharacterized protein</fullName>
    </submittedName>
</protein>
<gene>
    <name evidence="1" type="ORF">RIF29_30384</name>
</gene>
<reference evidence="1 2" key="1">
    <citation type="submission" date="2024-01" db="EMBL/GenBank/DDBJ databases">
        <title>The genomes of 5 underutilized Papilionoideae crops provide insights into root nodulation and disease resistanc.</title>
        <authorList>
            <person name="Yuan L."/>
        </authorList>
    </citation>
    <scope>NUCLEOTIDE SEQUENCE [LARGE SCALE GENOMIC DNA]</scope>
    <source>
        <strain evidence="1">ZHUSHIDOU_FW_LH</strain>
        <tissue evidence="1">Leaf</tissue>
    </source>
</reference>